<keyword evidence="3" id="KW-0732">Signal</keyword>
<dbReference type="InterPro" id="IPR013783">
    <property type="entry name" value="Ig-like_fold"/>
</dbReference>
<feature type="transmembrane region" description="Helical" evidence="2">
    <location>
        <begin position="588"/>
        <end position="610"/>
    </location>
</feature>
<keyword evidence="2" id="KW-0812">Transmembrane</keyword>
<reference evidence="5" key="1">
    <citation type="journal article" date="2014" name="Int. J. Syst. Evol. Microbiol.">
        <title>Complete genome sequence of Corynebacterium casei LMG S-19264T (=DSM 44701T), isolated from a smear-ripened cheese.</title>
        <authorList>
            <consortium name="US DOE Joint Genome Institute (JGI-PGF)"/>
            <person name="Walter F."/>
            <person name="Albersmeier A."/>
            <person name="Kalinowski J."/>
            <person name="Ruckert C."/>
        </authorList>
    </citation>
    <scope>NUCLEOTIDE SEQUENCE</scope>
    <source>
        <strain evidence="5">CCM 8606</strain>
    </source>
</reference>
<feature type="compositionally biased region" description="Polar residues" evidence="1">
    <location>
        <begin position="404"/>
        <end position="416"/>
    </location>
</feature>
<feature type="signal peptide" evidence="3">
    <location>
        <begin position="1"/>
        <end position="33"/>
    </location>
</feature>
<dbReference type="RefSeq" id="WP_188355296.1">
    <property type="nucleotide sequence ID" value="NZ_BMDH01000002.1"/>
</dbReference>
<dbReference type="Proteomes" id="UP000619536">
    <property type="component" value="Unassembled WGS sequence"/>
</dbReference>
<feature type="domain" description="SpaA-like prealbumin fold" evidence="4">
    <location>
        <begin position="432"/>
        <end position="520"/>
    </location>
</feature>
<dbReference type="Gene3D" id="2.60.40.740">
    <property type="match status" value="1"/>
</dbReference>
<dbReference type="AlphaFoldDB" id="A0A8J3EZM0"/>
<accession>A0A8J3EZM0</accession>
<comment type="caution">
    <text evidence="5">The sequence shown here is derived from an EMBL/GenBank/DDBJ whole genome shotgun (WGS) entry which is preliminary data.</text>
</comment>
<evidence type="ECO:0000256" key="2">
    <source>
        <dbReference type="SAM" id="Phobius"/>
    </source>
</evidence>
<evidence type="ECO:0000313" key="5">
    <source>
        <dbReference type="EMBL" id="GGI14581.1"/>
    </source>
</evidence>
<proteinExistence type="predicted"/>
<evidence type="ECO:0000259" key="4">
    <source>
        <dbReference type="Pfam" id="PF17802"/>
    </source>
</evidence>
<evidence type="ECO:0000256" key="3">
    <source>
        <dbReference type="SAM" id="SignalP"/>
    </source>
</evidence>
<evidence type="ECO:0000313" key="6">
    <source>
        <dbReference type="Proteomes" id="UP000619536"/>
    </source>
</evidence>
<name>A0A8J3EZM0_9BIFI</name>
<feature type="chain" id="PRO_5035289893" description="SpaA-like prealbumin fold domain-containing protein" evidence="3">
    <location>
        <begin position="34"/>
        <end position="618"/>
    </location>
</feature>
<organism evidence="5 6">
    <name type="scientific">Galliscardovia ingluviei</name>
    <dbReference type="NCBI Taxonomy" id="1769422"/>
    <lineage>
        <taxon>Bacteria</taxon>
        <taxon>Bacillati</taxon>
        <taxon>Actinomycetota</taxon>
        <taxon>Actinomycetes</taxon>
        <taxon>Bifidobacteriales</taxon>
        <taxon>Bifidobacteriaceae</taxon>
        <taxon>Galliscardovia</taxon>
    </lineage>
</organism>
<keyword evidence="6" id="KW-1185">Reference proteome</keyword>
<dbReference type="InterPro" id="IPR041033">
    <property type="entry name" value="SpaA_PFL_dom_1"/>
</dbReference>
<dbReference type="EMBL" id="BMDH01000002">
    <property type="protein sequence ID" value="GGI14581.1"/>
    <property type="molecule type" value="Genomic_DNA"/>
</dbReference>
<feature type="region of interest" description="Disordered" evidence="1">
    <location>
        <begin position="404"/>
        <end position="424"/>
    </location>
</feature>
<keyword evidence="2" id="KW-0472">Membrane</keyword>
<reference evidence="5" key="2">
    <citation type="submission" date="2020-09" db="EMBL/GenBank/DDBJ databases">
        <authorList>
            <person name="Sun Q."/>
            <person name="Sedlacek I."/>
        </authorList>
    </citation>
    <scope>NUCLEOTIDE SEQUENCE</scope>
    <source>
        <strain evidence="5">CCM 8606</strain>
    </source>
</reference>
<dbReference type="GO" id="GO:0005975">
    <property type="term" value="P:carbohydrate metabolic process"/>
    <property type="evidence" value="ECO:0007669"/>
    <property type="project" value="UniProtKB-ARBA"/>
</dbReference>
<gene>
    <name evidence="5" type="ORF">GCM10007377_11650</name>
</gene>
<dbReference type="Gene3D" id="2.60.40.10">
    <property type="entry name" value="Immunoglobulins"/>
    <property type="match status" value="1"/>
</dbReference>
<dbReference type="PROSITE" id="PS51257">
    <property type="entry name" value="PROKAR_LIPOPROTEIN"/>
    <property type="match status" value="1"/>
</dbReference>
<dbReference type="NCBIfam" id="TIGR04226">
    <property type="entry name" value="RrgB_K2N_iso_D2"/>
    <property type="match status" value="1"/>
</dbReference>
<keyword evidence="2" id="KW-1133">Transmembrane helix</keyword>
<dbReference type="InterPro" id="IPR026466">
    <property type="entry name" value="Fim_isopep_form_D2_dom"/>
</dbReference>
<sequence>MARTRVKQALAALVAVFTMACIMPFAGASLAHAEDAGTAPATHAISADDLSKAVELKLTANESIQGHQFTAYRLADYVAAKSDGSQLLGVDVTTTSGYATAVADAIKNAGIATTNSNPVAYDATNPMPWVISNLLQASKYPYADDNPAQPNLRAFLTNLVAELNKISAPTAGTTYDMTIGSDNKSATATVIPGAYVIWNKTPATTGTAENTTDTPAADKASIPMFNGTGIYDGETLLTTLKDSTNDQEYTLGSVEYKVSQSTLEKKVLDSENKPADATTASIGDELTFTLSTTVPNWTGYDHFVLKIADNLSKGLKFGATKSVVVGNTPLVADESYKVNAATTAAQDGSKSVEWIFAPKSDGTSDLVQNDKFKGLFSVGAKIVVTYTAYLTKDAVINSTGNPNSANVQYSHNPNDSNDLEKSPDDTVKVYTGQFSITKNDMESHALAGAKFQIFKSTDTTKPLKFVADTVNDTYRLADADEEQANRNLVADNKLTSPQGGKFTITGLAPGSYIVKETDSPFAGGNLFLPEFTTTLRVTAPEPSDTTGAASVSTIAGDNGDSNNLVTVANDNATVKNPRNLMQMPKTGAAWLAIYAVMAVLFISAGFILVWRSRRQEQE</sequence>
<protein>
    <recommendedName>
        <fullName evidence="4">SpaA-like prealbumin fold domain-containing protein</fullName>
    </recommendedName>
</protein>
<evidence type="ECO:0000256" key="1">
    <source>
        <dbReference type="SAM" id="MobiDB-lite"/>
    </source>
</evidence>
<dbReference type="Pfam" id="PF17802">
    <property type="entry name" value="SpaA"/>
    <property type="match status" value="1"/>
</dbReference>